<feature type="region of interest" description="Disordered" evidence="1">
    <location>
        <begin position="30"/>
        <end position="78"/>
    </location>
</feature>
<protein>
    <submittedName>
        <fullName evidence="2">Uncharacterized protein</fullName>
    </submittedName>
</protein>
<evidence type="ECO:0000313" key="3">
    <source>
        <dbReference type="Proteomes" id="UP000017836"/>
    </source>
</evidence>
<proteinExistence type="predicted"/>
<feature type="compositionally biased region" description="Basic and acidic residues" evidence="1">
    <location>
        <begin position="46"/>
        <end position="59"/>
    </location>
</feature>
<accession>W1P1F0</accession>
<dbReference type="EMBL" id="KI394743">
    <property type="protein sequence ID" value="ERN01738.1"/>
    <property type="molecule type" value="Genomic_DNA"/>
</dbReference>
<sequence>MEKAEVAGYKVGGEEWHARGDSRVVGRVTTRNEVERGQQSGRNRLQLREGKLAERGYKEEEGEGSKGGPTAEEEEAKMGRLAAATRWLRLIVRL</sequence>
<keyword evidence="3" id="KW-1185">Reference proteome</keyword>
<dbReference type="AlphaFoldDB" id="W1P1F0"/>
<name>W1P1F0_AMBTC</name>
<evidence type="ECO:0000313" key="2">
    <source>
        <dbReference type="EMBL" id="ERN01738.1"/>
    </source>
</evidence>
<reference evidence="3" key="1">
    <citation type="journal article" date="2013" name="Science">
        <title>The Amborella genome and the evolution of flowering plants.</title>
        <authorList>
            <consortium name="Amborella Genome Project"/>
        </authorList>
    </citation>
    <scope>NUCLEOTIDE SEQUENCE [LARGE SCALE GENOMIC DNA]</scope>
</reference>
<evidence type="ECO:0000256" key="1">
    <source>
        <dbReference type="SAM" id="MobiDB-lite"/>
    </source>
</evidence>
<gene>
    <name evidence="2" type="ORF">AMTR_s00097p00110700</name>
</gene>
<organism evidence="2 3">
    <name type="scientific">Amborella trichopoda</name>
    <dbReference type="NCBI Taxonomy" id="13333"/>
    <lineage>
        <taxon>Eukaryota</taxon>
        <taxon>Viridiplantae</taxon>
        <taxon>Streptophyta</taxon>
        <taxon>Embryophyta</taxon>
        <taxon>Tracheophyta</taxon>
        <taxon>Spermatophyta</taxon>
        <taxon>Magnoliopsida</taxon>
        <taxon>Amborellales</taxon>
        <taxon>Amborellaceae</taxon>
        <taxon>Amborella</taxon>
    </lineage>
</organism>
<dbReference type="Gramene" id="ERN01738">
    <property type="protein sequence ID" value="ERN01738"/>
    <property type="gene ID" value="AMTR_s00097p00110700"/>
</dbReference>
<dbReference type="Proteomes" id="UP000017836">
    <property type="component" value="Unassembled WGS sequence"/>
</dbReference>
<dbReference type="HOGENOM" id="CLU_2389166_0_0_1"/>